<evidence type="ECO:0000256" key="1">
    <source>
        <dbReference type="SAM" id="MobiDB-lite"/>
    </source>
</evidence>
<dbReference type="KEGG" id="tpi:TREPR_3509"/>
<dbReference type="Proteomes" id="UP000009223">
    <property type="component" value="Chromosome"/>
</dbReference>
<proteinExistence type="predicted"/>
<dbReference type="OrthoDB" id="369743at2"/>
<evidence type="ECO:0000259" key="3">
    <source>
        <dbReference type="Pfam" id="PF26342"/>
    </source>
</evidence>
<feature type="signal peptide" evidence="2">
    <location>
        <begin position="1"/>
        <end position="20"/>
    </location>
</feature>
<reference evidence="5" key="1">
    <citation type="submission" date="2009-12" db="EMBL/GenBank/DDBJ databases">
        <title>Complete sequence of Treponema primitia strain ZAS-2.</title>
        <authorList>
            <person name="Tetu S.G."/>
            <person name="Matson E."/>
            <person name="Ren Q."/>
            <person name="Seshadri R."/>
            <person name="Elbourne L."/>
            <person name="Hassan K.A."/>
            <person name="Durkin A."/>
            <person name="Radune D."/>
            <person name="Mohamoud Y."/>
            <person name="Shay R."/>
            <person name="Jin S."/>
            <person name="Zhang X."/>
            <person name="Lucey K."/>
            <person name="Ballor N.R."/>
            <person name="Ottesen E."/>
            <person name="Rosenthal R."/>
            <person name="Allen A."/>
            <person name="Leadbetter J.R."/>
            <person name="Paulsen I.T."/>
        </authorList>
    </citation>
    <scope>NUCLEOTIDE SEQUENCE [LARGE SCALE GENOMIC DNA]</scope>
    <source>
        <strain evidence="5">ATCC BAA-887 / DSM 12427 / ZAS-2</strain>
    </source>
</reference>
<keyword evidence="2" id="KW-0732">Signal</keyword>
<protein>
    <submittedName>
        <fullName evidence="4">Putative lipoprotein</fullName>
    </submittedName>
</protein>
<dbReference type="Pfam" id="PF26342">
    <property type="entry name" value="TP_1001_2nd"/>
    <property type="match status" value="1"/>
</dbReference>
<evidence type="ECO:0000313" key="4">
    <source>
        <dbReference type="EMBL" id="AEF84518.1"/>
    </source>
</evidence>
<evidence type="ECO:0000256" key="2">
    <source>
        <dbReference type="SAM" id="SignalP"/>
    </source>
</evidence>
<feature type="compositionally biased region" description="Basic and acidic residues" evidence="1">
    <location>
        <begin position="332"/>
        <end position="341"/>
    </location>
</feature>
<dbReference type="AlphaFoldDB" id="F5YIW4"/>
<dbReference type="RefSeq" id="WP_015706785.1">
    <property type="nucleotide sequence ID" value="NC_015578.1"/>
</dbReference>
<keyword evidence="4" id="KW-0449">Lipoprotein</keyword>
<evidence type="ECO:0000313" key="5">
    <source>
        <dbReference type="Proteomes" id="UP000009223"/>
    </source>
</evidence>
<accession>F5YIW4</accession>
<dbReference type="eggNOG" id="ENOG5033P4X">
    <property type="taxonomic scope" value="Bacteria"/>
</dbReference>
<feature type="region of interest" description="Disordered" evidence="1">
    <location>
        <begin position="322"/>
        <end position="341"/>
    </location>
</feature>
<reference evidence="4 5" key="2">
    <citation type="journal article" date="2011" name="ISME J.">
        <title>RNA-seq reveals cooperative metabolic interactions between two termite-gut spirochete species in co-culture.</title>
        <authorList>
            <person name="Rosenthal A.Z."/>
            <person name="Matson E.G."/>
            <person name="Eldar A."/>
            <person name="Leadbetter J.R."/>
        </authorList>
    </citation>
    <scope>NUCLEOTIDE SEQUENCE [LARGE SCALE GENOMIC DNA]</scope>
    <source>
        <strain evidence="5">ATCC BAA-887 / DSM 12427 / ZAS-2</strain>
    </source>
</reference>
<dbReference type="InterPro" id="IPR058683">
    <property type="entry name" value="TP_1001-like_C"/>
</dbReference>
<feature type="region of interest" description="Disordered" evidence="1">
    <location>
        <begin position="279"/>
        <end position="298"/>
    </location>
</feature>
<dbReference type="HOGENOM" id="CLU_070080_0_0_12"/>
<dbReference type="EMBL" id="CP001843">
    <property type="protein sequence ID" value="AEF84518.1"/>
    <property type="molecule type" value="Genomic_DNA"/>
</dbReference>
<dbReference type="PROSITE" id="PS51257">
    <property type="entry name" value="PROKAR_LIPOPROTEIN"/>
    <property type="match status" value="1"/>
</dbReference>
<name>F5YIW4_TREPZ</name>
<feature type="chain" id="PRO_5003336050" evidence="2">
    <location>
        <begin position="21"/>
        <end position="341"/>
    </location>
</feature>
<organism evidence="4 5">
    <name type="scientific">Treponema primitia (strain ATCC BAA-887 / DSM 12427 / ZAS-2)</name>
    <dbReference type="NCBI Taxonomy" id="545694"/>
    <lineage>
        <taxon>Bacteria</taxon>
        <taxon>Pseudomonadati</taxon>
        <taxon>Spirochaetota</taxon>
        <taxon>Spirochaetia</taxon>
        <taxon>Spirochaetales</taxon>
        <taxon>Treponemataceae</taxon>
        <taxon>Treponema</taxon>
    </lineage>
</organism>
<sequence>MSKYYRSFFWGLFLPLLGFSACTCSNEQAIQQVLGANAETPVFLGIKAVSPQEVLFEFSQPVRVSSLYFNPSLEIQSIGEGSSVQVQLKEAMHGGERIMADILVEDGRGNTLGVLIPFRSKNDRIPKLVITELRTEYANPKAEFVEFRTLSAGNLGALRLFIAGTGMAEPVFEFPPVEVAAGEYLVLHLRTIDPASVNETDGDRGLSPGTEAFPDARDFWVPGSVKRLRKTDVVLLLDQDDKVLDGVLLSENPDAAWAKDDLSRAAEILGSQGAWLGPAGEKLKKPGPRDAFPSKGATATRTICREEASADSNTLQDWYICDSSQASPGKPNSDKRYQPKP</sequence>
<gene>
    <name evidence="4" type="ordered locus">TREPR_3509</name>
</gene>
<feature type="domain" description="TP-1001-like C-terminal" evidence="3">
    <location>
        <begin position="126"/>
        <end position="320"/>
    </location>
</feature>
<keyword evidence="5" id="KW-1185">Reference proteome</keyword>